<dbReference type="Proteomes" id="UP000735302">
    <property type="component" value="Unassembled WGS sequence"/>
</dbReference>
<dbReference type="AlphaFoldDB" id="A0AAV4BD63"/>
<accession>A0AAV4BD63</accession>
<organism evidence="1 2">
    <name type="scientific">Plakobranchus ocellatus</name>
    <dbReference type="NCBI Taxonomy" id="259542"/>
    <lineage>
        <taxon>Eukaryota</taxon>
        <taxon>Metazoa</taxon>
        <taxon>Spiralia</taxon>
        <taxon>Lophotrochozoa</taxon>
        <taxon>Mollusca</taxon>
        <taxon>Gastropoda</taxon>
        <taxon>Heterobranchia</taxon>
        <taxon>Euthyneura</taxon>
        <taxon>Panpulmonata</taxon>
        <taxon>Sacoglossa</taxon>
        <taxon>Placobranchoidea</taxon>
        <taxon>Plakobranchidae</taxon>
        <taxon>Plakobranchus</taxon>
    </lineage>
</organism>
<proteinExistence type="predicted"/>
<name>A0AAV4BD63_9GAST</name>
<sequence>MGILITFWKKPLFHIGHWNIWKQNVNLAICILSAQNHFEHREAIRSSWISDITQLEKEGKTVVAKFVIGREACLIHPENRLDPQDCKRWRPTLPENHSEVLAFTAAKILESTDKASLITRYLYVKDTWHALIRKDQCLRMTDTSTATAATGSAVTGSTATGSAATGSAAIGSAATGSVVTGPAVALQYQNQVTIFTNTTLTQ</sequence>
<evidence type="ECO:0000313" key="1">
    <source>
        <dbReference type="EMBL" id="GFO18064.1"/>
    </source>
</evidence>
<dbReference type="EMBL" id="BLXT01004926">
    <property type="protein sequence ID" value="GFO18064.1"/>
    <property type="molecule type" value="Genomic_DNA"/>
</dbReference>
<protein>
    <submittedName>
        <fullName evidence="1">Hexosyltransferase</fullName>
    </submittedName>
</protein>
<gene>
    <name evidence="1" type="ORF">PoB_004456900</name>
</gene>
<evidence type="ECO:0000313" key="2">
    <source>
        <dbReference type="Proteomes" id="UP000735302"/>
    </source>
</evidence>
<keyword evidence="2" id="KW-1185">Reference proteome</keyword>
<reference evidence="1 2" key="1">
    <citation type="journal article" date="2021" name="Elife">
        <title>Chloroplast acquisition without the gene transfer in kleptoplastic sea slugs, Plakobranchus ocellatus.</title>
        <authorList>
            <person name="Maeda T."/>
            <person name="Takahashi S."/>
            <person name="Yoshida T."/>
            <person name="Shimamura S."/>
            <person name="Takaki Y."/>
            <person name="Nagai Y."/>
            <person name="Toyoda A."/>
            <person name="Suzuki Y."/>
            <person name="Arimoto A."/>
            <person name="Ishii H."/>
            <person name="Satoh N."/>
            <person name="Nishiyama T."/>
            <person name="Hasebe M."/>
            <person name="Maruyama T."/>
            <person name="Minagawa J."/>
            <person name="Obokata J."/>
            <person name="Shigenobu S."/>
        </authorList>
    </citation>
    <scope>NUCLEOTIDE SEQUENCE [LARGE SCALE GENOMIC DNA]</scope>
</reference>
<comment type="caution">
    <text evidence="1">The sequence shown here is derived from an EMBL/GenBank/DDBJ whole genome shotgun (WGS) entry which is preliminary data.</text>
</comment>